<feature type="region of interest" description="Disordered" evidence="1">
    <location>
        <begin position="62"/>
        <end position="83"/>
    </location>
</feature>
<proteinExistence type="predicted"/>
<gene>
    <name evidence="2" type="ORF">DFA_02916</name>
</gene>
<reference evidence="3" key="1">
    <citation type="journal article" date="2011" name="Genome Res.">
        <title>Phylogeny-wide analysis of social amoeba genomes highlights ancient origins for complex intercellular communication.</title>
        <authorList>
            <person name="Heidel A.J."/>
            <person name="Lawal H.M."/>
            <person name="Felder M."/>
            <person name="Schilde C."/>
            <person name="Helps N.R."/>
            <person name="Tunggal B."/>
            <person name="Rivero F."/>
            <person name="John U."/>
            <person name="Schleicher M."/>
            <person name="Eichinger L."/>
            <person name="Platzer M."/>
            <person name="Noegel A.A."/>
            <person name="Schaap P."/>
            <person name="Gloeckner G."/>
        </authorList>
    </citation>
    <scope>NUCLEOTIDE SEQUENCE [LARGE SCALE GENOMIC DNA]</scope>
    <source>
        <strain evidence="3">SH3</strain>
    </source>
</reference>
<organism evidence="2 3">
    <name type="scientific">Cavenderia fasciculata</name>
    <name type="common">Slime mold</name>
    <name type="synonym">Dictyostelium fasciculatum</name>
    <dbReference type="NCBI Taxonomy" id="261658"/>
    <lineage>
        <taxon>Eukaryota</taxon>
        <taxon>Amoebozoa</taxon>
        <taxon>Evosea</taxon>
        <taxon>Eumycetozoa</taxon>
        <taxon>Dictyostelia</taxon>
        <taxon>Acytosteliales</taxon>
        <taxon>Cavenderiaceae</taxon>
        <taxon>Cavenderia</taxon>
    </lineage>
</organism>
<sequence>MNTSHFEDSFEFITQQSFLDPTQQPQQQQQSQLISQQSQIISQPQQQQQTFDTFFENQLSPSQIFSLPNNNDGDHQNPLSQSHEEEQVQLSKEEMEYLEYLELNITNYSNAYEHFLKQFKIAIDSLVGETLSHLDDDYQKAISSMKNGTDRIREKMQENNLQRQKIQLFKNEIRTLYQTIWDVTMNNNNIININNSNNNNNNNRNIN</sequence>
<evidence type="ECO:0000313" key="2">
    <source>
        <dbReference type="EMBL" id="EGG24672.1"/>
    </source>
</evidence>
<dbReference type="GeneID" id="14876719"/>
<keyword evidence="3" id="KW-1185">Reference proteome</keyword>
<dbReference type="AlphaFoldDB" id="F4PIU3"/>
<accession>F4PIU3</accession>
<dbReference type="RefSeq" id="XP_004362523.1">
    <property type="nucleotide sequence ID" value="XM_004362466.1"/>
</dbReference>
<dbReference type="EMBL" id="GL883006">
    <property type="protein sequence ID" value="EGG24672.1"/>
    <property type="molecule type" value="Genomic_DNA"/>
</dbReference>
<dbReference type="Proteomes" id="UP000007797">
    <property type="component" value="Unassembled WGS sequence"/>
</dbReference>
<dbReference type="KEGG" id="dfa:DFA_02916"/>
<name>F4PIU3_CACFS</name>
<protein>
    <submittedName>
        <fullName evidence="2">Uncharacterized protein</fullName>
    </submittedName>
</protein>
<evidence type="ECO:0000313" key="3">
    <source>
        <dbReference type="Proteomes" id="UP000007797"/>
    </source>
</evidence>
<feature type="compositionally biased region" description="Polar residues" evidence="1">
    <location>
        <begin position="62"/>
        <end position="81"/>
    </location>
</feature>
<evidence type="ECO:0000256" key="1">
    <source>
        <dbReference type="SAM" id="MobiDB-lite"/>
    </source>
</evidence>